<dbReference type="SFLD" id="SFLDG01062">
    <property type="entry name" value="methyltransferase_(Class_A)"/>
    <property type="match status" value="1"/>
</dbReference>
<dbReference type="GO" id="GO:0070475">
    <property type="term" value="P:rRNA base methylation"/>
    <property type="evidence" value="ECO:0007669"/>
    <property type="project" value="UniProtKB-UniRule"/>
</dbReference>
<dbReference type="GO" id="GO:0051539">
    <property type="term" value="F:4 iron, 4 sulfur cluster binding"/>
    <property type="evidence" value="ECO:0007669"/>
    <property type="project" value="UniProtKB-UniRule"/>
</dbReference>
<comment type="function">
    <text evidence="12">Specifically methylates position 2 of adenine 2503 in 23S rRNA and position 2 of adenine 37 in tRNAs.</text>
</comment>
<evidence type="ECO:0000259" key="13">
    <source>
        <dbReference type="PROSITE" id="PS51918"/>
    </source>
</evidence>
<name>A0A0S7BTQ9_9CHLR</name>
<evidence type="ECO:0000256" key="3">
    <source>
        <dbReference type="ARBA" id="ARBA00022490"/>
    </source>
</evidence>
<dbReference type="SUPFAM" id="SSF102114">
    <property type="entry name" value="Radical SAM enzymes"/>
    <property type="match status" value="1"/>
</dbReference>
<dbReference type="EC" id="2.1.1.192" evidence="12"/>
<dbReference type="RefSeq" id="WP_062282440.1">
    <property type="nucleotide sequence ID" value="NZ_DF968181.1"/>
</dbReference>
<evidence type="ECO:0000256" key="1">
    <source>
        <dbReference type="ARBA" id="ARBA00004496"/>
    </source>
</evidence>
<evidence type="ECO:0000313" key="14">
    <source>
        <dbReference type="EMBL" id="GAP41378.1"/>
    </source>
</evidence>
<dbReference type="GO" id="GO:0019843">
    <property type="term" value="F:rRNA binding"/>
    <property type="evidence" value="ECO:0007669"/>
    <property type="project" value="UniProtKB-UniRule"/>
</dbReference>
<dbReference type="InterPro" id="IPR058240">
    <property type="entry name" value="rSAM_sf"/>
</dbReference>
<sequence>MNVSFYDLNLSDLENVMKEWGEPVFRAKQIWQFVYKKLYLDPQLWNTVPKELRNRFLNEYDFHPVTEIKNIQSEDKQTEKILLQLSDGKKIEAVLMRYYERNTICISSQAGCAMNCAFCATGQMGFIRNLSVGEIVGQVLFFAEKLKLEEKKLTNIVIMGMGEPFHNYDHVMKAIDIINDSDGFQFGERRITISTVGIIPMIEKFTKAKRQINLAVSLHAPTSKIRDQIIPANKKYPLEQLIETCKTYTEKTGRRITFEYALIHGFNDSPEEAALLAKLLKGMLCHVNLIPLNSTIKFDQKGSSRERTNDFKMMLDKYGIACSIRLKRGVDIGAGCGQLLTSSSKNE</sequence>
<dbReference type="STRING" id="1678840.ATC1_131367"/>
<dbReference type="Pfam" id="PF21016">
    <property type="entry name" value="RlmN_N"/>
    <property type="match status" value="1"/>
</dbReference>
<evidence type="ECO:0000256" key="8">
    <source>
        <dbReference type="ARBA" id="ARBA00022694"/>
    </source>
</evidence>
<dbReference type="OrthoDB" id="9793973at2"/>
<evidence type="ECO:0000256" key="12">
    <source>
        <dbReference type="HAMAP-Rule" id="MF_01849"/>
    </source>
</evidence>
<dbReference type="GO" id="GO:0002935">
    <property type="term" value="F:tRNA (adenine(37)-C2)-methyltransferase activity"/>
    <property type="evidence" value="ECO:0007669"/>
    <property type="project" value="UniProtKB-UniRule"/>
</dbReference>
<dbReference type="InterPro" id="IPR048641">
    <property type="entry name" value="RlmN_N"/>
</dbReference>
<feature type="binding site" evidence="12">
    <location>
        <begin position="162"/>
        <end position="163"/>
    </location>
    <ligand>
        <name>S-adenosyl-L-methionine</name>
        <dbReference type="ChEBI" id="CHEBI:59789"/>
    </ligand>
</feature>
<proteinExistence type="inferred from homology"/>
<feature type="binding site" evidence="12">
    <location>
        <position position="119"/>
    </location>
    <ligand>
        <name>[4Fe-4S] cluster</name>
        <dbReference type="ChEBI" id="CHEBI:49883"/>
        <note>4Fe-4S-S-AdoMet</note>
    </ligand>
</feature>
<feature type="domain" description="Radical SAM core" evidence="13">
    <location>
        <begin position="98"/>
        <end position="325"/>
    </location>
</feature>
<organism evidence="14">
    <name type="scientific">Flexilinea flocculi</name>
    <dbReference type="NCBI Taxonomy" id="1678840"/>
    <lineage>
        <taxon>Bacteria</taxon>
        <taxon>Bacillati</taxon>
        <taxon>Chloroflexota</taxon>
        <taxon>Anaerolineae</taxon>
        <taxon>Anaerolineales</taxon>
        <taxon>Anaerolineaceae</taxon>
        <taxon>Flexilinea</taxon>
    </lineage>
</organism>
<feature type="binding site" evidence="12">
    <location>
        <position position="293"/>
    </location>
    <ligand>
        <name>S-adenosyl-L-methionine</name>
        <dbReference type="ChEBI" id="CHEBI:59789"/>
    </ligand>
</feature>
<feature type="active site" description="S-methylcysteine intermediate" evidence="12">
    <location>
        <position position="336"/>
    </location>
</feature>
<dbReference type="Gene3D" id="1.10.150.530">
    <property type="match status" value="1"/>
</dbReference>
<dbReference type="FunFam" id="3.20.20.70:FF:000014">
    <property type="entry name" value="Probable dual-specificity RNA methyltransferase RlmN"/>
    <property type="match status" value="1"/>
</dbReference>
<feature type="active site" description="Proton acceptor" evidence="12">
    <location>
        <position position="92"/>
    </location>
</feature>
<comment type="similarity">
    <text evidence="12">Belongs to the radical SAM superfamily. RlmN family.</text>
</comment>
<keyword evidence="9 12" id="KW-0479">Metal-binding</keyword>
<comment type="cofactor">
    <cofactor evidence="12">
        <name>[4Fe-4S] cluster</name>
        <dbReference type="ChEBI" id="CHEBI:49883"/>
    </cofactor>
    <text evidence="12">Binds 1 [4Fe-4S] cluster. The cluster is coordinated with 3 cysteines and an exchangeable S-adenosyl-L-methionine.</text>
</comment>
<comment type="caution">
    <text evidence="12">Lacks conserved residue(s) required for the propagation of feature annotation.</text>
</comment>
<dbReference type="GO" id="GO:0000049">
    <property type="term" value="F:tRNA binding"/>
    <property type="evidence" value="ECO:0007669"/>
    <property type="project" value="UniProtKB-UniRule"/>
</dbReference>
<feature type="binding site" evidence="12">
    <location>
        <position position="112"/>
    </location>
    <ligand>
        <name>[4Fe-4S] cluster</name>
        <dbReference type="ChEBI" id="CHEBI:49883"/>
        <note>4Fe-4S-S-AdoMet</note>
    </ligand>
</feature>
<feature type="binding site" evidence="12">
    <location>
        <begin position="217"/>
        <end position="219"/>
    </location>
    <ligand>
        <name>S-adenosyl-L-methionine</name>
        <dbReference type="ChEBI" id="CHEBI:59789"/>
    </ligand>
</feature>
<comment type="catalytic activity">
    <reaction evidence="12">
        <text>adenosine(2503) in 23S rRNA + 2 reduced [2Fe-2S]-[ferredoxin] + 2 S-adenosyl-L-methionine = 2-methyladenosine(2503) in 23S rRNA + 5'-deoxyadenosine + L-methionine + 2 oxidized [2Fe-2S]-[ferredoxin] + S-adenosyl-L-homocysteine</text>
        <dbReference type="Rhea" id="RHEA:42916"/>
        <dbReference type="Rhea" id="RHEA-COMP:10000"/>
        <dbReference type="Rhea" id="RHEA-COMP:10001"/>
        <dbReference type="Rhea" id="RHEA-COMP:10152"/>
        <dbReference type="Rhea" id="RHEA-COMP:10282"/>
        <dbReference type="ChEBI" id="CHEBI:17319"/>
        <dbReference type="ChEBI" id="CHEBI:33737"/>
        <dbReference type="ChEBI" id="CHEBI:33738"/>
        <dbReference type="ChEBI" id="CHEBI:57844"/>
        <dbReference type="ChEBI" id="CHEBI:57856"/>
        <dbReference type="ChEBI" id="CHEBI:59789"/>
        <dbReference type="ChEBI" id="CHEBI:74411"/>
        <dbReference type="ChEBI" id="CHEBI:74497"/>
        <dbReference type="EC" id="2.1.1.192"/>
    </reaction>
</comment>
<dbReference type="SFLD" id="SFLDF00275">
    <property type="entry name" value="adenosine_C2_methyltransferase"/>
    <property type="match status" value="1"/>
</dbReference>
<feature type="binding site" evidence="12">
    <location>
        <position position="194"/>
    </location>
    <ligand>
        <name>S-adenosyl-L-methionine</name>
        <dbReference type="ChEBI" id="CHEBI:59789"/>
    </ligand>
</feature>
<dbReference type="SFLD" id="SFLDS00029">
    <property type="entry name" value="Radical_SAM"/>
    <property type="match status" value="1"/>
</dbReference>
<evidence type="ECO:0000256" key="4">
    <source>
        <dbReference type="ARBA" id="ARBA00022552"/>
    </source>
</evidence>
<reference evidence="14" key="1">
    <citation type="journal article" date="2015" name="Genome Announc.">
        <title>Draft Genome Sequence of Anaerolineae Strain TC1, a Novel Isolate from a Methanogenic Wastewater Treatment System.</title>
        <authorList>
            <person name="Matsuura N."/>
            <person name="Tourlousse D.M."/>
            <person name="Sun L."/>
            <person name="Toyonaga M."/>
            <person name="Kuroda K."/>
            <person name="Ohashi A."/>
            <person name="Cruz R."/>
            <person name="Yamaguchi T."/>
            <person name="Sekiguchi Y."/>
        </authorList>
    </citation>
    <scope>NUCLEOTIDE SEQUENCE [LARGE SCALE GENOMIC DNA]</scope>
    <source>
        <strain evidence="14">TC1</strain>
    </source>
</reference>
<comment type="miscellaneous">
    <text evidence="12">Reaction proceeds by a ping-pong mechanism involving intermediate methylation of a conserved cysteine residue.</text>
</comment>
<keyword evidence="3 12" id="KW-0963">Cytoplasm</keyword>
<keyword evidence="4 12" id="KW-0698">rRNA processing</keyword>
<dbReference type="HAMAP" id="MF_01849">
    <property type="entry name" value="RNA_methyltr_RlmN"/>
    <property type="match status" value="1"/>
</dbReference>
<evidence type="ECO:0000256" key="10">
    <source>
        <dbReference type="ARBA" id="ARBA00023004"/>
    </source>
</evidence>
<keyword evidence="12" id="KW-1015">Disulfide bond</keyword>
<dbReference type="GO" id="GO:0046872">
    <property type="term" value="F:metal ion binding"/>
    <property type="evidence" value="ECO:0007669"/>
    <property type="project" value="UniProtKB-KW"/>
</dbReference>
<keyword evidence="11 12" id="KW-0411">Iron-sulfur</keyword>
<dbReference type="InterPro" id="IPR007197">
    <property type="entry name" value="rSAM"/>
</dbReference>
<dbReference type="NCBIfam" id="TIGR00048">
    <property type="entry name" value="rRNA_mod_RlmN"/>
    <property type="match status" value="1"/>
</dbReference>
<keyword evidence="2 12" id="KW-0004">4Fe-4S</keyword>
<keyword evidence="15" id="KW-1185">Reference proteome</keyword>
<dbReference type="Proteomes" id="UP000053370">
    <property type="component" value="Unassembled WGS sequence"/>
</dbReference>
<dbReference type="Pfam" id="PF04055">
    <property type="entry name" value="Radical_SAM"/>
    <property type="match status" value="1"/>
</dbReference>
<comment type="catalytic activity">
    <reaction evidence="12">
        <text>adenosine(37) in tRNA + 2 reduced [2Fe-2S]-[ferredoxin] + 2 S-adenosyl-L-methionine = 2-methyladenosine(37) in tRNA + 5'-deoxyadenosine + L-methionine + 2 oxidized [2Fe-2S]-[ferredoxin] + S-adenosyl-L-homocysteine</text>
        <dbReference type="Rhea" id="RHEA:43332"/>
        <dbReference type="Rhea" id="RHEA-COMP:10000"/>
        <dbReference type="Rhea" id="RHEA-COMP:10001"/>
        <dbReference type="Rhea" id="RHEA-COMP:10162"/>
        <dbReference type="Rhea" id="RHEA-COMP:10485"/>
        <dbReference type="ChEBI" id="CHEBI:17319"/>
        <dbReference type="ChEBI" id="CHEBI:33737"/>
        <dbReference type="ChEBI" id="CHEBI:33738"/>
        <dbReference type="ChEBI" id="CHEBI:57844"/>
        <dbReference type="ChEBI" id="CHEBI:57856"/>
        <dbReference type="ChEBI" id="CHEBI:59789"/>
        <dbReference type="ChEBI" id="CHEBI:74411"/>
        <dbReference type="ChEBI" id="CHEBI:74497"/>
        <dbReference type="EC" id="2.1.1.192"/>
    </reaction>
</comment>
<dbReference type="PANTHER" id="PTHR30544:SF5">
    <property type="entry name" value="RADICAL SAM CORE DOMAIN-CONTAINING PROTEIN"/>
    <property type="match status" value="1"/>
</dbReference>
<keyword evidence="8 12" id="KW-0819">tRNA processing</keyword>
<dbReference type="CDD" id="cd01335">
    <property type="entry name" value="Radical_SAM"/>
    <property type="match status" value="1"/>
</dbReference>
<dbReference type="PATRIC" id="fig|1678840.3.peg.2825"/>
<gene>
    <name evidence="12" type="primary">rlmN</name>
    <name evidence="14" type="ORF">ATC1_131367</name>
</gene>
<dbReference type="PANTHER" id="PTHR30544">
    <property type="entry name" value="23S RRNA METHYLTRANSFERASE"/>
    <property type="match status" value="1"/>
</dbReference>
<evidence type="ECO:0000256" key="5">
    <source>
        <dbReference type="ARBA" id="ARBA00022603"/>
    </source>
</evidence>
<dbReference type="GO" id="GO:0030488">
    <property type="term" value="P:tRNA methylation"/>
    <property type="evidence" value="ECO:0007669"/>
    <property type="project" value="UniProtKB-UniRule"/>
</dbReference>
<dbReference type="AlphaFoldDB" id="A0A0S7BTQ9"/>
<dbReference type="InterPro" id="IPR027492">
    <property type="entry name" value="RNA_MTrfase_RlmN"/>
</dbReference>
<evidence type="ECO:0000256" key="7">
    <source>
        <dbReference type="ARBA" id="ARBA00022691"/>
    </source>
</evidence>
<dbReference type="PIRSF" id="PIRSF006004">
    <property type="entry name" value="CHP00048"/>
    <property type="match status" value="1"/>
</dbReference>
<protein>
    <recommendedName>
        <fullName evidence="12">Probable dual-specificity RNA methyltransferase RlmN</fullName>
        <ecNumber evidence="12">2.1.1.192</ecNumber>
    </recommendedName>
    <alternativeName>
        <fullName evidence="12">23S rRNA (adenine(2503)-C(2))-methyltransferase</fullName>
    </alternativeName>
    <alternativeName>
        <fullName evidence="12">23S rRNA m2A2503 methyltransferase</fullName>
    </alternativeName>
    <alternativeName>
        <fullName evidence="12">Ribosomal RNA large subunit methyltransferase N</fullName>
    </alternativeName>
    <alternativeName>
        <fullName evidence="12">tRNA (adenine(37)-C(2))-methyltransferase</fullName>
    </alternativeName>
    <alternativeName>
        <fullName evidence="12">tRNA m2A37 methyltransferase</fullName>
    </alternativeName>
</protein>
<evidence type="ECO:0000256" key="2">
    <source>
        <dbReference type="ARBA" id="ARBA00022485"/>
    </source>
</evidence>
<evidence type="ECO:0000256" key="6">
    <source>
        <dbReference type="ARBA" id="ARBA00022679"/>
    </source>
</evidence>
<comment type="subcellular location">
    <subcellularLocation>
        <location evidence="1 12">Cytoplasm</location>
    </subcellularLocation>
</comment>
<evidence type="ECO:0000256" key="9">
    <source>
        <dbReference type="ARBA" id="ARBA00022723"/>
    </source>
</evidence>
<dbReference type="GO" id="GO:0005737">
    <property type="term" value="C:cytoplasm"/>
    <property type="evidence" value="ECO:0007669"/>
    <property type="project" value="UniProtKB-SubCell"/>
</dbReference>
<feature type="binding site" evidence="12">
    <location>
        <position position="116"/>
    </location>
    <ligand>
        <name>[4Fe-4S] cluster</name>
        <dbReference type="ChEBI" id="CHEBI:49883"/>
        <note>4Fe-4S-S-AdoMet</note>
    </ligand>
</feature>
<evidence type="ECO:0000256" key="11">
    <source>
        <dbReference type="ARBA" id="ARBA00023014"/>
    </source>
</evidence>
<keyword evidence="6 12" id="KW-0808">Transferase</keyword>
<dbReference type="InterPro" id="IPR013785">
    <property type="entry name" value="Aldolase_TIM"/>
</dbReference>
<dbReference type="Gene3D" id="3.20.20.70">
    <property type="entry name" value="Aldolase class I"/>
    <property type="match status" value="1"/>
</dbReference>
<accession>A0A0S7BTQ9</accession>
<keyword evidence="5 12" id="KW-0489">Methyltransferase</keyword>
<dbReference type="PROSITE" id="PS51918">
    <property type="entry name" value="RADICAL_SAM"/>
    <property type="match status" value="1"/>
</dbReference>
<dbReference type="InterPro" id="IPR040072">
    <property type="entry name" value="Methyltransferase_A"/>
</dbReference>
<dbReference type="InterPro" id="IPR004383">
    <property type="entry name" value="rRNA_lsu_MTrfase_RlmN/Cfr"/>
</dbReference>
<dbReference type="GO" id="GO:0070040">
    <property type="term" value="F:rRNA (adenine(2503)-C2-)-methyltransferase activity"/>
    <property type="evidence" value="ECO:0007669"/>
    <property type="project" value="UniProtKB-UniRule"/>
</dbReference>
<dbReference type="EMBL" id="DF968181">
    <property type="protein sequence ID" value="GAP41378.1"/>
    <property type="molecule type" value="Genomic_DNA"/>
</dbReference>
<evidence type="ECO:0000313" key="15">
    <source>
        <dbReference type="Proteomes" id="UP000053370"/>
    </source>
</evidence>
<keyword evidence="7 12" id="KW-0949">S-adenosyl-L-methionine</keyword>
<keyword evidence="10 12" id="KW-0408">Iron</keyword>